<evidence type="ECO:0000256" key="1">
    <source>
        <dbReference type="ARBA" id="ARBA00009054"/>
    </source>
</evidence>
<evidence type="ECO:0000256" key="3">
    <source>
        <dbReference type="RuleBase" id="RU004478"/>
    </source>
</evidence>
<dbReference type="VEuPathDB" id="TriTrypDB:LdBPK_300750.1"/>
<dbReference type="Gene3D" id="2.30.22.10">
    <property type="entry name" value="Head domain of nucleotide exchange factor GrpE"/>
    <property type="match status" value="2"/>
</dbReference>
<evidence type="ECO:0000313" key="6">
    <source>
        <dbReference type="Proteomes" id="UP000318447"/>
    </source>
</evidence>
<dbReference type="GO" id="GO:0001405">
    <property type="term" value="C:PAM complex, Tim23 associated import motor"/>
    <property type="evidence" value="ECO:0007669"/>
    <property type="project" value="TreeGrafter"/>
</dbReference>
<sequence>MFFSRTLFIIPAAIAKIADNMRRLITSPCFRLLRHVVVGPSTTIPSARSTPRFGRRRQRLQRNPSPPTFDVANDEDAKSICFERYGFVQKPLFLKTWQEFLRELQRVELTWSLMPSAGGILQLKIHDHLEPGDGLLCELKGAANRSAPLAEFFEACGSVSQGTIQRWCSADAKSEKRAEEEKEAPSTGTEEVVSAAAVKQLEKELDASKAKIEELKKEILYRAADAENARRIGREDVEKAKLYGISSFGKDMLEVADTLEKGVEAFSAFSEAELNENKILCSIFTGVKLSHKVLLKNLSKHGIEKMGVTVGTKFDPNLHDALVSTSATETAPADTISNVLKDGYTLKSRVLRAAQLKGKYEVLRAELCDSKRQIQKLRSENLYAAASCENIRKTTQEQSKQAHNDAVRSFARDMLDVCDALQVVTKKAVKYTQRNSSIPKSEAAVLAGVMLTEEVALKVLKRYGVTQMHTEVGATFDEEKEEKLFTVPSTPSLKEGSVAEIVKNGYDMNGSVLRRAQVGLSEDP</sequence>
<organism evidence="5 6">
    <name type="scientific">Leishmania donovani</name>
    <dbReference type="NCBI Taxonomy" id="5661"/>
    <lineage>
        <taxon>Eukaryota</taxon>
        <taxon>Discoba</taxon>
        <taxon>Euglenozoa</taxon>
        <taxon>Kinetoplastea</taxon>
        <taxon>Metakinetoplastina</taxon>
        <taxon>Trypanosomatida</taxon>
        <taxon>Trypanosomatidae</taxon>
        <taxon>Leishmaniinae</taxon>
        <taxon>Leishmania</taxon>
    </lineage>
</organism>
<dbReference type="GO" id="GO:0051087">
    <property type="term" value="F:protein-folding chaperone binding"/>
    <property type="evidence" value="ECO:0007669"/>
    <property type="project" value="InterPro"/>
</dbReference>
<dbReference type="Proteomes" id="UP000318447">
    <property type="component" value="Unassembled WGS sequence"/>
</dbReference>
<dbReference type="FunFam" id="3.90.20.20:FF:000018">
    <property type="entry name" value="GrpE protein homolog"/>
    <property type="match status" value="1"/>
</dbReference>
<dbReference type="VEuPathDB" id="TriTrypDB:LDHU3_30.0970"/>
<dbReference type="VEuPathDB" id="TriTrypDB:LdBPK_300770.1"/>
<dbReference type="AlphaFoldDB" id="A0A504X9C5"/>
<reference evidence="6" key="1">
    <citation type="submission" date="2019-02" db="EMBL/GenBank/DDBJ databases">
        <title>FDA dAtabase for Regulatory Grade micrObial Sequences (FDA-ARGOS): Supporting development and validation of Infectious Disease Dx tests.</title>
        <authorList>
            <person name="Duncan R."/>
            <person name="Fisher C."/>
            <person name="Tallon L."/>
            <person name="Sadzewicz L."/>
            <person name="Sengamalay N."/>
            <person name="Ott S."/>
            <person name="Godinez A."/>
            <person name="Nagaraj S."/>
            <person name="Vavikolanu K."/>
            <person name="Nadendla S."/>
            <person name="Aluvathingal J."/>
            <person name="Sichtig H."/>
        </authorList>
    </citation>
    <scope>NUCLEOTIDE SEQUENCE [LARGE SCALE GENOMIC DNA]</scope>
    <source>
        <strain evidence="6">FDAARGOS_361</strain>
    </source>
</reference>
<dbReference type="Pfam" id="PF01025">
    <property type="entry name" value="GrpE"/>
    <property type="match status" value="2"/>
</dbReference>
<evidence type="ECO:0000256" key="4">
    <source>
        <dbReference type="SAM" id="MobiDB-lite"/>
    </source>
</evidence>
<dbReference type="VEuPathDB" id="TriTrypDB:LdCL_300012800"/>
<dbReference type="SUPFAM" id="SSF51064">
    <property type="entry name" value="Head domain of nucleotide exchange factor GrpE"/>
    <property type="match status" value="2"/>
</dbReference>
<dbReference type="HAMAP" id="MF_01151">
    <property type="entry name" value="GrpE"/>
    <property type="match status" value="2"/>
</dbReference>
<dbReference type="PANTHER" id="PTHR21237:SF23">
    <property type="entry name" value="GRPE PROTEIN HOMOLOG, MITOCHONDRIAL"/>
    <property type="match status" value="1"/>
</dbReference>
<dbReference type="VEuPathDB" id="TriTrypDB:LdCL_300012600"/>
<dbReference type="SUPFAM" id="SSF58014">
    <property type="entry name" value="Coiled-coil domain of nucleotide exchange factor GrpE"/>
    <property type="match status" value="2"/>
</dbReference>
<dbReference type="VEuPathDB" id="TriTrypDB:LDHU3_30.0980"/>
<gene>
    <name evidence="5" type="ORF">CGC21_35165</name>
</gene>
<dbReference type="EMBL" id="RHLC01000011">
    <property type="protein sequence ID" value="TPP45642.1"/>
    <property type="molecule type" value="Genomic_DNA"/>
</dbReference>
<dbReference type="Gene3D" id="3.90.20.20">
    <property type="match status" value="2"/>
</dbReference>
<dbReference type="GO" id="GO:0051082">
    <property type="term" value="F:unfolded protein binding"/>
    <property type="evidence" value="ECO:0007669"/>
    <property type="project" value="TreeGrafter"/>
</dbReference>
<evidence type="ECO:0000256" key="2">
    <source>
        <dbReference type="ARBA" id="ARBA00023186"/>
    </source>
</evidence>
<dbReference type="GO" id="GO:0006457">
    <property type="term" value="P:protein folding"/>
    <property type="evidence" value="ECO:0007669"/>
    <property type="project" value="InterPro"/>
</dbReference>
<dbReference type="PANTHER" id="PTHR21237">
    <property type="entry name" value="GRPE PROTEIN"/>
    <property type="match status" value="1"/>
</dbReference>
<dbReference type="GO" id="GO:0030150">
    <property type="term" value="P:protein import into mitochondrial matrix"/>
    <property type="evidence" value="ECO:0007669"/>
    <property type="project" value="TreeGrafter"/>
</dbReference>
<dbReference type="InterPro" id="IPR009012">
    <property type="entry name" value="GrpE_head"/>
</dbReference>
<feature type="region of interest" description="Disordered" evidence="4">
    <location>
        <begin position="47"/>
        <end position="69"/>
    </location>
</feature>
<name>A0A504X9C5_LEIDO</name>
<dbReference type="InterPro" id="IPR013805">
    <property type="entry name" value="GrpE_CC"/>
</dbReference>
<dbReference type="GO" id="GO:0042803">
    <property type="term" value="F:protein homodimerization activity"/>
    <property type="evidence" value="ECO:0007669"/>
    <property type="project" value="InterPro"/>
</dbReference>
<dbReference type="GO" id="GO:0000774">
    <property type="term" value="F:adenyl-nucleotide exchange factor activity"/>
    <property type="evidence" value="ECO:0007669"/>
    <property type="project" value="InterPro"/>
</dbReference>
<dbReference type="CDD" id="cd00446">
    <property type="entry name" value="GrpE"/>
    <property type="match status" value="1"/>
</dbReference>
<comment type="caution">
    <text evidence="5">The sequence shown here is derived from an EMBL/GenBank/DDBJ whole genome shotgun (WGS) entry which is preliminary data.</text>
</comment>
<dbReference type="PRINTS" id="PR00773">
    <property type="entry name" value="GRPEPROTEIN"/>
</dbReference>
<dbReference type="InterPro" id="IPR000740">
    <property type="entry name" value="GrpE"/>
</dbReference>
<accession>A0A504X9C5</accession>
<evidence type="ECO:0000313" key="5">
    <source>
        <dbReference type="EMBL" id="TPP45642.1"/>
    </source>
</evidence>
<comment type="similarity">
    <text evidence="1 3">Belongs to the GrpE family.</text>
</comment>
<keyword evidence="2" id="KW-0143">Chaperone</keyword>
<proteinExistence type="inferred from homology"/>
<protein>
    <submittedName>
        <fullName evidence="5">GrpE family protein</fullName>
    </submittedName>
</protein>